<dbReference type="PANTHER" id="PTHR30151:SF0">
    <property type="entry name" value="ABC TRANSPORTER PERMEASE PROTEIN MJ0413-RELATED"/>
    <property type="match status" value="1"/>
</dbReference>
<feature type="domain" description="ABC transmembrane type-1" evidence="8">
    <location>
        <begin position="70"/>
        <end position="250"/>
    </location>
</feature>
<evidence type="ECO:0000256" key="6">
    <source>
        <dbReference type="ARBA" id="ARBA00023136"/>
    </source>
</evidence>
<dbReference type="InterPro" id="IPR035906">
    <property type="entry name" value="MetI-like_sf"/>
</dbReference>
<evidence type="ECO:0000313" key="10">
    <source>
        <dbReference type="Proteomes" id="UP000516046"/>
    </source>
</evidence>
<keyword evidence="10" id="KW-1185">Reference proteome</keyword>
<dbReference type="InterPro" id="IPR000515">
    <property type="entry name" value="MetI-like"/>
</dbReference>
<evidence type="ECO:0000256" key="7">
    <source>
        <dbReference type="RuleBase" id="RU363032"/>
    </source>
</evidence>
<dbReference type="GO" id="GO:0055085">
    <property type="term" value="P:transmembrane transport"/>
    <property type="evidence" value="ECO:0007669"/>
    <property type="project" value="InterPro"/>
</dbReference>
<comment type="similarity">
    <text evidence="7">Belongs to the binding-protein-dependent transport system permease family.</text>
</comment>
<dbReference type="Gene3D" id="1.10.3720.10">
    <property type="entry name" value="MetI-like"/>
    <property type="match status" value="1"/>
</dbReference>
<accession>A0A7G9WK50</accession>
<proteinExistence type="inferred from homology"/>
<keyword evidence="6 7" id="KW-0472">Membrane</keyword>
<evidence type="ECO:0000256" key="1">
    <source>
        <dbReference type="ARBA" id="ARBA00004651"/>
    </source>
</evidence>
<evidence type="ECO:0000313" key="9">
    <source>
        <dbReference type="EMBL" id="QNO19062.1"/>
    </source>
</evidence>
<dbReference type="EMBL" id="CP060696">
    <property type="protein sequence ID" value="QNO19062.1"/>
    <property type="molecule type" value="Genomic_DNA"/>
</dbReference>
<evidence type="ECO:0000256" key="5">
    <source>
        <dbReference type="ARBA" id="ARBA00022989"/>
    </source>
</evidence>
<keyword evidence="5 7" id="KW-1133">Transmembrane helix</keyword>
<sequence length="267" mass="29440">MTVFTIRSKKQKPVKYFGRISRWVFSAAVWLILWQIAAAAVQEEILLVSPFSVLCRLGELARTEEFWLTITGSMLRILLGFVIALITGTLLAVATSRSKLCYTLFYPIVSIIKATPVASFIILAMVWLTSAKIPVFTASLIVLPLFWQNVSNGIAETDKNLLEMAQVYHFGKLRTLVKIYVPSVLPYFSAACDIGIGMAWKAGVAAEVLANTSLSIGGNLYNAKIYLETPDLFAWTAAIIVLSIALEKGLGRLMRWAIRRLSAGGCQ</sequence>
<comment type="subcellular location">
    <subcellularLocation>
        <location evidence="1 7">Cell membrane</location>
        <topology evidence="1 7">Multi-pass membrane protein</topology>
    </subcellularLocation>
</comment>
<protein>
    <submittedName>
        <fullName evidence="9">ABC transporter permease subunit</fullName>
    </submittedName>
</protein>
<dbReference type="Pfam" id="PF00528">
    <property type="entry name" value="BPD_transp_1"/>
    <property type="match status" value="1"/>
</dbReference>
<name>A0A7G9WK50_9FIRM</name>
<feature type="transmembrane region" description="Helical" evidence="7">
    <location>
        <begin position="104"/>
        <end position="127"/>
    </location>
</feature>
<dbReference type="Proteomes" id="UP000516046">
    <property type="component" value="Chromosome"/>
</dbReference>
<dbReference type="AlphaFoldDB" id="A0A7G9WK50"/>
<evidence type="ECO:0000259" key="8">
    <source>
        <dbReference type="PROSITE" id="PS50928"/>
    </source>
</evidence>
<dbReference type="KEGG" id="caml:H6X83_05445"/>
<dbReference type="GO" id="GO:0005886">
    <property type="term" value="C:plasma membrane"/>
    <property type="evidence" value="ECO:0007669"/>
    <property type="project" value="UniProtKB-SubCell"/>
</dbReference>
<reference evidence="9 10" key="1">
    <citation type="submission" date="2020-08" db="EMBL/GenBank/DDBJ databases">
        <authorList>
            <person name="Ren C."/>
            <person name="Gu Y."/>
            <person name="Xu Y."/>
        </authorList>
    </citation>
    <scope>NUCLEOTIDE SEQUENCE [LARGE SCALE GENOMIC DNA]</scope>
    <source>
        <strain evidence="9 10">LBM18003</strain>
    </source>
</reference>
<keyword evidence="3" id="KW-1003">Cell membrane</keyword>
<organism evidence="9 10">
    <name type="scientific">Caproicibacterium amylolyticum</name>
    <dbReference type="NCBI Taxonomy" id="2766537"/>
    <lineage>
        <taxon>Bacteria</taxon>
        <taxon>Bacillati</taxon>
        <taxon>Bacillota</taxon>
        <taxon>Clostridia</taxon>
        <taxon>Eubacteriales</taxon>
        <taxon>Oscillospiraceae</taxon>
        <taxon>Caproicibacterium</taxon>
    </lineage>
</organism>
<gene>
    <name evidence="9" type="ORF">H6X83_05445</name>
</gene>
<dbReference type="RefSeq" id="WP_212508131.1">
    <property type="nucleotide sequence ID" value="NZ_CP060696.1"/>
</dbReference>
<keyword evidence="2 7" id="KW-0813">Transport</keyword>
<dbReference type="CDD" id="cd06261">
    <property type="entry name" value="TM_PBP2"/>
    <property type="match status" value="1"/>
</dbReference>
<feature type="transmembrane region" description="Helical" evidence="7">
    <location>
        <begin position="66"/>
        <end position="92"/>
    </location>
</feature>
<dbReference type="PROSITE" id="PS50928">
    <property type="entry name" value="ABC_TM1"/>
    <property type="match status" value="1"/>
</dbReference>
<evidence type="ECO:0000256" key="4">
    <source>
        <dbReference type="ARBA" id="ARBA00022692"/>
    </source>
</evidence>
<dbReference type="SUPFAM" id="SSF161098">
    <property type="entry name" value="MetI-like"/>
    <property type="match status" value="1"/>
</dbReference>
<keyword evidence="4 7" id="KW-0812">Transmembrane</keyword>
<evidence type="ECO:0000256" key="3">
    <source>
        <dbReference type="ARBA" id="ARBA00022475"/>
    </source>
</evidence>
<feature type="transmembrane region" description="Helical" evidence="7">
    <location>
        <begin position="176"/>
        <end position="200"/>
    </location>
</feature>
<feature type="transmembrane region" description="Helical" evidence="7">
    <location>
        <begin position="133"/>
        <end position="155"/>
    </location>
</feature>
<dbReference type="PANTHER" id="PTHR30151">
    <property type="entry name" value="ALKANE SULFONATE ABC TRANSPORTER-RELATED, MEMBRANE SUBUNIT"/>
    <property type="match status" value="1"/>
</dbReference>
<feature type="transmembrane region" description="Helical" evidence="7">
    <location>
        <begin position="232"/>
        <end position="250"/>
    </location>
</feature>
<evidence type="ECO:0000256" key="2">
    <source>
        <dbReference type="ARBA" id="ARBA00022448"/>
    </source>
</evidence>